<reference evidence="3 4" key="1">
    <citation type="submission" date="2024-10" db="EMBL/GenBank/DDBJ databases">
        <title>The Natural Products Discovery Center: Release of the First 8490 Sequenced Strains for Exploring Actinobacteria Biosynthetic Diversity.</title>
        <authorList>
            <person name="Kalkreuter E."/>
            <person name="Kautsar S.A."/>
            <person name="Yang D."/>
            <person name="Bader C.D."/>
            <person name="Teijaro C.N."/>
            <person name="Fluegel L."/>
            <person name="Davis C.M."/>
            <person name="Simpson J.R."/>
            <person name="Lauterbach L."/>
            <person name="Steele A.D."/>
            <person name="Gui C."/>
            <person name="Meng S."/>
            <person name="Li G."/>
            <person name="Viehrig K."/>
            <person name="Ye F."/>
            <person name="Su P."/>
            <person name="Kiefer A.F."/>
            <person name="Nichols A."/>
            <person name="Cepeda A.J."/>
            <person name="Yan W."/>
            <person name="Fan B."/>
            <person name="Jiang Y."/>
            <person name="Adhikari A."/>
            <person name="Zheng C.-J."/>
            <person name="Schuster L."/>
            <person name="Cowan T.M."/>
            <person name="Smanski M.J."/>
            <person name="Chevrette M.G."/>
            <person name="De Carvalho L.P.S."/>
            <person name="Shen B."/>
        </authorList>
    </citation>
    <scope>NUCLEOTIDE SEQUENCE [LARGE SCALE GENOMIC DNA]</scope>
    <source>
        <strain evidence="3 4">NPDC019377</strain>
    </source>
</reference>
<accession>A0ABW7VU04</accession>
<gene>
    <name evidence="3" type="ORF">ACH49Z_03680</name>
</gene>
<feature type="transmembrane region" description="Helical" evidence="1">
    <location>
        <begin position="134"/>
        <end position="156"/>
    </location>
</feature>
<comment type="caution">
    <text evidence="3">The sequence shown here is derived from an EMBL/GenBank/DDBJ whole genome shotgun (WGS) entry which is preliminary data.</text>
</comment>
<protein>
    <submittedName>
        <fullName evidence="3">CHAT domain-containing protein</fullName>
    </submittedName>
</protein>
<evidence type="ECO:0000313" key="4">
    <source>
        <dbReference type="Proteomes" id="UP001611494"/>
    </source>
</evidence>
<keyword evidence="1" id="KW-0472">Membrane</keyword>
<name>A0ABW7VU04_9NOCA</name>
<feature type="transmembrane region" description="Helical" evidence="1">
    <location>
        <begin position="89"/>
        <end position="111"/>
    </location>
</feature>
<feature type="domain" description="CHAT" evidence="2">
    <location>
        <begin position="674"/>
        <end position="942"/>
    </location>
</feature>
<keyword evidence="4" id="KW-1185">Reference proteome</keyword>
<dbReference type="InterPro" id="IPR024983">
    <property type="entry name" value="CHAT_dom"/>
</dbReference>
<dbReference type="EMBL" id="JBIRYL010000001">
    <property type="protein sequence ID" value="MFI2228933.1"/>
    <property type="molecule type" value="Genomic_DNA"/>
</dbReference>
<proteinExistence type="predicted"/>
<dbReference type="Proteomes" id="UP001611494">
    <property type="component" value="Unassembled WGS sequence"/>
</dbReference>
<dbReference type="RefSeq" id="WP_397059474.1">
    <property type="nucleotide sequence ID" value="NZ_JBIRYL010000001.1"/>
</dbReference>
<evidence type="ECO:0000259" key="2">
    <source>
        <dbReference type="Pfam" id="PF12770"/>
    </source>
</evidence>
<feature type="transmembrane region" description="Helical" evidence="1">
    <location>
        <begin position="49"/>
        <end position="69"/>
    </location>
</feature>
<keyword evidence="1" id="KW-1133">Transmembrane helix</keyword>
<evidence type="ECO:0000313" key="3">
    <source>
        <dbReference type="EMBL" id="MFI2228933.1"/>
    </source>
</evidence>
<sequence length="943" mass="102134">MRWLSGAVVIGGAGMAGWGWWLGQRQGLRFALYYDPETSVSKSLTTNGAGQFLYPLVALALALLMAGVLQGHREDIRIGLVALRERPVALSVGALAWAAAPWCSVLLLLLFRDRVAGVPMGSHLSHWLVADRPFFWFFGSLSTATSAFLLVTGPWLTDHLGRLLRYGRRFLRLQKEGDREALSREVLKLGEEIAERPYREQVLLGLLLRIDAGRPHDELWNSVLRTVARIPRLDEPGRLFRFSPLWEVHVKMRLVVADALVTEYHRTQASPHLDTALRVLEGLHRRPPVLAGRNARAAIALTLAWALGLRHTRAPAPDAADLVRALALAEHAAVVLPAETAGGVLGRLLVKQYERQADVATLSRAIDALRSAGPSPALIWALVLRHRAVANGSDLTEAAATARDLAAEGTDAAEGLTMLLVTTVQEPAWQDGPQRALVADLLETVDAMPDVPFPLNVVSAVFRAVLALDGDHEAVLSYYERALLLTEQSASLGLSLHDRKVVLGTQALSPPSVADIALSMGQVGRAVELLELSRTVIWSQTRRLRRTEAPRAASARLAELRSELDRPGYSGTEGHDVLSGYRAATARAELAAEWERVTAEHGQGRPMSFSDLREAARGGPVVIVNISDTGCAAIVVSADRDPVRVGLPLADHAELAARAGGLLTPTIRGMNALALARLLWDTVAAPVLEAVEPYLGPDRRVWWCPTGPLAAIPLHLAGHHDQKHGPALIDHVVSSYTPSLWALRDAHRAGSDVVIPTRPPSMLVASLRKTPGLPELEHAEEEAAIVSARFPAARTLGEQELTVAATRAALSEYPWVHFACHGDESGLILHDGPLGLDELANMNLTGERLAFLSACVSALPDARAADEVLHPAAAFHLNGFSHVIGTMWQINSADGPTVADDFYRRVLTGRCGPAVALHHAQCRLREKYRADPARWAPFVHIGP</sequence>
<organism evidence="3 4">
    <name type="scientific">Nocardia testacea</name>
    <dbReference type="NCBI Taxonomy" id="248551"/>
    <lineage>
        <taxon>Bacteria</taxon>
        <taxon>Bacillati</taxon>
        <taxon>Actinomycetota</taxon>
        <taxon>Actinomycetes</taxon>
        <taxon>Mycobacteriales</taxon>
        <taxon>Nocardiaceae</taxon>
        <taxon>Nocardia</taxon>
    </lineage>
</organism>
<dbReference type="Pfam" id="PF12770">
    <property type="entry name" value="CHAT"/>
    <property type="match status" value="1"/>
</dbReference>
<keyword evidence="1" id="KW-0812">Transmembrane</keyword>
<evidence type="ECO:0000256" key="1">
    <source>
        <dbReference type="SAM" id="Phobius"/>
    </source>
</evidence>